<dbReference type="InterPro" id="IPR023468">
    <property type="entry name" value="Riboflavin_kinase"/>
</dbReference>
<proteinExistence type="inferred from homology"/>
<dbReference type="SUPFAM" id="SSF52374">
    <property type="entry name" value="Nucleotidylyl transferase"/>
    <property type="match status" value="1"/>
</dbReference>
<dbReference type="Pfam" id="PF06574">
    <property type="entry name" value="FAD_syn"/>
    <property type="match status" value="1"/>
</dbReference>
<keyword evidence="12" id="KW-0418">Kinase</keyword>
<keyword evidence="13" id="KW-0274">FAD</keyword>
<dbReference type="InterPro" id="IPR015865">
    <property type="entry name" value="Riboflavin_kinase_bac/euk"/>
</dbReference>
<dbReference type="SMART" id="SM00904">
    <property type="entry name" value="Flavokinase"/>
    <property type="match status" value="1"/>
</dbReference>
<evidence type="ECO:0000256" key="13">
    <source>
        <dbReference type="ARBA" id="ARBA00022827"/>
    </source>
</evidence>
<evidence type="ECO:0000256" key="3">
    <source>
        <dbReference type="ARBA" id="ARBA00010214"/>
    </source>
</evidence>
<evidence type="ECO:0000256" key="12">
    <source>
        <dbReference type="ARBA" id="ARBA00022777"/>
    </source>
</evidence>
<keyword evidence="9" id="KW-0808">Transferase</keyword>
<dbReference type="SUPFAM" id="SSF82114">
    <property type="entry name" value="Riboflavin kinase-like"/>
    <property type="match status" value="1"/>
</dbReference>
<dbReference type="GO" id="GO:0005524">
    <property type="term" value="F:ATP binding"/>
    <property type="evidence" value="ECO:0007669"/>
    <property type="project" value="UniProtKB-KW"/>
</dbReference>
<dbReference type="EC" id="2.7.7.2" evidence="5"/>
<dbReference type="EMBL" id="UINC01033021">
    <property type="protein sequence ID" value="SVB21632.1"/>
    <property type="molecule type" value="Genomic_DNA"/>
</dbReference>
<dbReference type="GO" id="GO:0009398">
    <property type="term" value="P:FMN biosynthetic process"/>
    <property type="evidence" value="ECO:0007669"/>
    <property type="project" value="UniProtKB-UniPathway"/>
</dbReference>
<organism evidence="17">
    <name type="scientific">marine metagenome</name>
    <dbReference type="NCBI Taxonomy" id="408172"/>
    <lineage>
        <taxon>unclassified sequences</taxon>
        <taxon>metagenomes</taxon>
        <taxon>ecological metagenomes</taxon>
    </lineage>
</organism>
<evidence type="ECO:0000256" key="14">
    <source>
        <dbReference type="ARBA" id="ARBA00022840"/>
    </source>
</evidence>
<dbReference type="GO" id="GO:0003919">
    <property type="term" value="F:FMN adenylyltransferase activity"/>
    <property type="evidence" value="ECO:0007669"/>
    <property type="project" value="UniProtKB-EC"/>
</dbReference>
<comment type="similarity">
    <text evidence="3">Belongs to the RibF family.</text>
</comment>
<evidence type="ECO:0000256" key="7">
    <source>
        <dbReference type="ARBA" id="ARBA00022630"/>
    </source>
</evidence>
<evidence type="ECO:0000256" key="4">
    <source>
        <dbReference type="ARBA" id="ARBA00012105"/>
    </source>
</evidence>
<dbReference type="FunFam" id="2.40.30.30:FF:000003">
    <property type="entry name" value="Riboflavin biosynthesis protein"/>
    <property type="match status" value="1"/>
</dbReference>
<dbReference type="GO" id="GO:0006747">
    <property type="term" value="P:FAD biosynthetic process"/>
    <property type="evidence" value="ECO:0007669"/>
    <property type="project" value="UniProtKB-UniPathway"/>
</dbReference>
<evidence type="ECO:0000256" key="8">
    <source>
        <dbReference type="ARBA" id="ARBA00022643"/>
    </source>
</evidence>
<sequence>VAALGTFDGVHLGHREVLGRTVAEARDRGIDSAAVTFDLHPAQVLRPESAPELLTSFDEKLELIADCEIDRTFVVEFDKAEAERAAGEFVETVLLGQVGAVALVVGHNLHFGHRRVGNVDFLRSMGTDVEVVSVDPVKESLADLEAISSTAIRRALRGGEVAHAARMLGRPYSVKGEVIHGDHRGRTIGFPTANIRVAEERAWPSEGVYVGWFEQPSGSNHPCAINFGRRPTFHQHAQHSLLEAHLLDFDDDLYGQVCEVAFVEFLRSELRFDGIDALVAQLKEDVGAARVVLGV</sequence>
<evidence type="ECO:0000256" key="5">
    <source>
        <dbReference type="ARBA" id="ARBA00012393"/>
    </source>
</evidence>
<evidence type="ECO:0000256" key="1">
    <source>
        <dbReference type="ARBA" id="ARBA00004726"/>
    </source>
</evidence>
<evidence type="ECO:0000256" key="15">
    <source>
        <dbReference type="ARBA" id="ARBA00023268"/>
    </source>
</evidence>
<dbReference type="InterPro" id="IPR015864">
    <property type="entry name" value="FAD_synthase"/>
</dbReference>
<dbReference type="GO" id="GO:0008531">
    <property type="term" value="F:riboflavin kinase activity"/>
    <property type="evidence" value="ECO:0007669"/>
    <property type="project" value="UniProtKB-EC"/>
</dbReference>
<gene>
    <name evidence="17" type="ORF">METZ01_LOCUS174486</name>
</gene>
<dbReference type="PANTHER" id="PTHR22749:SF6">
    <property type="entry name" value="RIBOFLAVIN KINASE"/>
    <property type="match status" value="1"/>
</dbReference>
<feature type="domain" description="Riboflavin kinase" evidence="16">
    <location>
        <begin position="167"/>
        <end position="294"/>
    </location>
</feature>
<dbReference type="EC" id="2.7.1.26" evidence="4"/>
<comment type="pathway">
    <text evidence="2">Cofactor biosynthesis; FMN biosynthesis; FMN from riboflavin (ATP route): step 1/1.</text>
</comment>
<keyword evidence="15" id="KW-0511">Multifunctional enzyme</keyword>
<protein>
    <recommendedName>
        <fullName evidence="6">Bifunctional riboflavin kinase/FMN adenylyltransferase</fullName>
        <ecNumber evidence="4">2.7.1.26</ecNumber>
        <ecNumber evidence="5">2.7.7.2</ecNumber>
    </recommendedName>
</protein>
<dbReference type="FunFam" id="3.40.50.620:FF:000021">
    <property type="entry name" value="Riboflavin biosynthesis protein"/>
    <property type="match status" value="1"/>
</dbReference>
<dbReference type="CDD" id="cd02064">
    <property type="entry name" value="FAD_synthetase_N"/>
    <property type="match status" value="1"/>
</dbReference>
<dbReference type="NCBIfam" id="TIGR00083">
    <property type="entry name" value="ribF"/>
    <property type="match status" value="1"/>
</dbReference>
<dbReference type="AlphaFoldDB" id="A0A382C767"/>
<name>A0A382C767_9ZZZZ</name>
<dbReference type="InterPro" id="IPR023465">
    <property type="entry name" value="Riboflavin_kinase_dom_sf"/>
</dbReference>
<comment type="pathway">
    <text evidence="1">Cofactor biosynthesis; FAD biosynthesis; FAD from FMN: step 1/1.</text>
</comment>
<dbReference type="Gene3D" id="2.40.30.30">
    <property type="entry name" value="Riboflavin kinase-like"/>
    <property type="match status" value="1"/>
</dbReference>
<dbReference type="GO" id="GO:0009231">
    <property type="term" value="P:riboflavin biosynthetic process"/>
    <property type="evidence" value="ECO:0007669"/>
    <property type="project" value="InterPro"/>
</dbReference>
<accession>A0A382C767</accession>
<keyword evidence="8" id="KW-0288">FMN</keyword>
<keyword evidence="14" id="KW-0067">ATP-binding</keyword>
<dbReference type="InterPro" id="IPR002606">
    <property type="entry name" value="Riboflavin_kinase_bac"/>
</dbReference>
<dbReference type="InterPro" id="IPR014729">
    <property type="entry name" value="Rossmann-like_a/b/a_fold"/>
</dbReference>
<dbReference type="UniPathway" id="UPA00277">
    <property type="reaction ID" value="UER00407"/>
</dbReference>
<dbReference type="PANTHER" id="PTHR22749">
    <property type="entry name" value="RIBOFLAVIN KINASE/FMN ADENYLYLTRANSFERASE"/>
    <property type="match status" value="1"/>
</dbReference>
<evidence type="ECO:0000256" key="9">
    <source>
        <dbReference type="ARBA" id="ARBA00022679"/>
    </source>
</evidence>
<feature type="non-terminal residue" evidence="17">
    <location>
        <position position="1"/>
    </location>
</feature>
<dbReference type="Gene3D" id="3.40.50.620">
    <property type="entry name" value="HUPs"/>
    <property type="match status" value="1"/>
</dbReference>
<dbReference type="Pfam" id="PF01687">
    <property type="entry name" value="Flavokinase"/>
    <property type="match status" value="1"/>
</dbReference>
<evidence type="ECO:0000256" key="2">
    <source>
        <dbReference type="ARBA" id="ARBA00005201"/>
    </source>
</evidence>
<reference evidence="17" key="1">
    <citation type="submission" date="2018-05" db="EMBL/GenBank/DDBJ databases">
        <authorList>
            <person name="Lanie J.A."/>
            <person name="Ng W.-L."/>
            <person name="Kazmierczak K.M."/>
            <person name="Andrzejewski T.M."/>
            <person name="Davidsen T.M."/>
            <person name="Wayne K.J."/>
            <person name="Tettelin H."/>
            <person name="Glass J.I."/>
            <person name="Rusch D."/>
            <person name="Podicherti R."/>
            <person name="Tsui H.-C.T."/>
            <person name="Winkler M.E."/>
        </authorList>
    </citation>
    <scope>NUCLEOTIDE SEQUENCE</scope>
</reference>
<keyword evidence="11" id="KW-0547">Nucleotide-binding</keyword>
<evidence type="ECO:0000313" key="17">
    <source>
        <dbReference type="EMBL" id="SVB21632.1"/>
    </source>
</evidence>
<evidence type="ECO:0000256" key="11">
    <source>
        <dbReference type="ARBA" id="ARBA00022741"/>
    </source>
</evidence>
<dbReference type="NCBIfam" id="NF004160">
    <property type="entry name" value="PRK05627.1-3"/>
    <property type="match status" value="1"/>
</dbReference>
<keyword evidence="10" id="KW-0548">Nucleotidyltransferase</keyword>
<dbReference type="PIRSF" id="PIRSF004491">
    <property type="entry name" value="FAD_Synth"/>
    <property type="match status" value="1"/>
</dbReference>
<evidence type="ECO:0000256" key="10">
    <source>
        <dbReference type="ARBA" id="ARBA00022695"/>
    </source>
</evidence>
<keyword evidence="7" id="KW-0285">Flavoprotein</keyword>
<evidence type="ECO:0000259" key="16">
    <source>
        <dbReference type="SMART" id="SM00904"/>
    </source>
</evidence>
<evidence type="ECO:0000256" key="6">
    <source>
        <dbReference type="ARBA" id="ARBA00018483"/>
    </source>
</evidence>
<dbReference type="UniPathway" id="UPA00276">
    <property type="reaction ID" value="UER00406"/>
</dbReference>